<protein>
    <submittedName>
        <fullName evidence="5">rRNA-processing protein UTP23-like protein</fullName>
    </submittedName>
</protein>
<dbReference type="EMBL" id="APJO01000495">
    <property type="protein sequence ID" value="KFM22394.1"/>
    <property type="molecule type" value="Genomic_DNA"/>
</dbReference>
<dbReference type="GeneID" id="23611401"/>
<dbReference type="Proteomes" id="UP000028924">
    <property type="component" value="Unassembled WGS sequence"/>
</dbReference>
<reference evidence="8" key="2">
    <citation type="journal article" date="2018" name="Algal Res.">
        <title>Characterization of plant carbon substrate utilization by Auxenochlorella protothecoides.</title>
        <authorList>
            <person name="Vogler B.W."/>
            <person name="Starkenburg S.R."/>
            <person name="Sudasinghe N."/>
            <person name="Schambach J.Y."/>
            <person name="Rollin J.A."/>
            <person name="Pattathil S."/>
            <person name="Barry A.N."/>
        </authorList>
    </citation>
    <scope>NUCLEOTIDE SEQUENCE [LARGE SCALE GENOMIC DNA]</scope>
    <source>
        <strain evidence="8">UTEX 25</strain>
    </source>
</reference>
<proteinExistence type="predicted"/>
<dbReference type="InterPro" id="IPR006984">
    <property type="entry name" value="Fcf1/UTP23"/>
</dbReference>
<reference evidence="6" key="4">
    <citation type="submission" date="2018-11" db="EMBL/GenBank/DDBJ databases">
        <title>Characterization of plant carbon substrate utilization by Auxenochlorella protothecoides.</title>
        <authorList>
            <person name="Vogler B.W."/>
            <person name="Starkenburg S.R."/>
            <person name="Sudasinghe N."/>
            <person name="Schambach J.Y."/>
            <person name="Rollin J.A."/>
            <person name="Pattathil S."/>
            <person name="Barry A.N."/>
        </authorList>
    </citation>
    <scope>NUCLEOTIDE SEQUENCE [LARGE SCALE GENOMIC DNA]</scope>
    <source>
        <strain evidence="6">UTEX 25</strain>
    </source>
</reference>
<evidence type="ECO:0000256" key="4">
    <source>
        <dbReference type="ARBA" id="ARBA00023242"/>
    </source>
</evidence>
<dbReference type="KEGG" id="apro:F751_0010"/>
<evidence type="ECO:0000313" key="5">
    <source>
        <dbReference type="EMBL" id="KFM22394.1"/>
    </source>
</evidence>
<dbReference type="STRING" id="3075.A0A087S9J0"/>
<dbReference type="RefSeq" id="XP_011398216.1">
    <property type="nucleotide sequence ID" value="XM_011399914.1"/>
</dbReference>
<name>A0A087S9J0_AUXPR</name>
<reference evidence="6" key="3">
    <citation type="submission" date="2018-10" db="EMBL/GenBank/DDBJ databases">
        <authorList>
            <person name="Hovde B."/>
            <person name="Zhang X."/>
        </authorList>
    </citation>
    <scope>NUCLEOTIDE SEQUENCE [LARGE SCALE GENOMIC DNA]</scope>
    <source>
        <strain evidence="6">UTEX 25</strain>
    </source>
</reference>
<comment type="subcellular location">
    <subcellularLocation>
        <location evidence="1">Nucleus</location>
        <location evidence="1">Nucleolus</location>
    </subcellularLocation>
</comment>
<organism evidence="5 7">
    <name type="scientific">Auxenochlorella protothecoides</name>
    <name type="common">Green microalga</name>
    <name type="synonym">Chlorella protothecoides</name>
    <dbReference type="NCBI Taxonomy" id="3075"/>
    <lineage>
        <taxon>Eukaryota</taxon>
        <taxon>Viridiplantae</taxon>
        <taxon>Chlorophyta</taxon>
        <taxon>core chlorophytes</taxon>
        <taxon>Trebouxiophyceae</taxon>
        <taxon>Chlorellales</taxon>
        <taxon>Chlorellaceae</taxon>
        <taxon>Auxenochlorella</taxon>
    </lineage>
</organism>
<evidence type="ECO:0000256" key="2">
    <source>
        <dbReference type="ARBA" id="ARBA00022517"/>
    </source>
</evidence>
<evidence type="ECO:0000313" key="8">
    <source>
        <dbReference type="Proteomes" id="UP000279271"/>
    </source>
</evidence>
<dbReference type="GO" id="GO:0032040">
    <property type="term" value="C:small-subunit processome"/>
    <property type="evidence" value="ECO:0007669"/>
    <property type="project" value="InterPro"/>
</dbReference>
<evidence type="ECO:0000313" key="6">
    <source>
        <dbReference type="EMBL" id="RMZ54360.1"/>
    </source>
</evidence>
<dbReference type="EMBL" id="QOKY01000179">
    <property type="protein sequence ID" value="RMZ54360.1"/>
    <property type="molecule type" value="Genomic_DNA"/>
</dbReference>
<dbReference type="Proteomes" id="UP000279271">
    <property type="component" value="Unassembled WGS sequence"/>
</dbReference>
<dbReference type="Gene3D" id="3.40.50.1010">
    <property type="entry name" value="5'-nuclease"/>
    <property type="match status" value="1"/>
</dbReference>
<sequence length="113" mass="12947">MRRRKHKQVRRALRFYRIQHGFRAPFKVLADGNFINAVSVLRNGDPTELLSELLGDKVRVFTTPCVMHEVRKMGNELSKARDACRRLALHHCGHEETTKLPAAECLAQQIGEV</sequence>
<gene>
    <name evidence="6" type="ORF">APUTEX25_001936</name>
    <name evidence="5" type="ORF">F751_0010</name>
</gene>
<dbReference type="eggNOG" id="KOG3164">
    <property type="taxonomic scope" value="Eukaryota"/>
</dbReference>
<dbReference type="OrthoDB" id="25675at2759"/>
<evidence type="ECO:0000313" key="7">
    <source>
        <dbReference type="Proteomes" id="UP000028924"/>
    </source>
</evidence>
<accession>A0A087S9J0</accession>
<dbReference type="AlphaFoldDB" id="A0A087S9J0"/>
<comment type="caution">
    <text evidence="5">The sequence shown here is derived from an EMBL/GenBank/DDBJ whole genome shotgun (WGS) entry which is preliminary data.</text>
</comment>
<keyword evidence="7" id="KW-1185">Reference proteome</keyword>
<dbReference type="Pfam" id="PF04900">
    <property type="entry name" value="Fcf1"/>
    <property type="match status" value="1"/>
</dbReference>
<dbReference type="InterPro" id="IPR029060">
    <property type="entry name" value="PIN-like_dom_sf"/>
</dbReference>
<dbReference type="PANTHER" id="PTHR12416">
    <property type="entry name" value="RRNA-PROCESSING PROTEIN UTP23 HOMOLOG"/>
    <property type="match status" value="1"/>
</dbReference>
<reference evidence="5 7" key="1">
    <citation type="journal article" date="2014" name="BMC Genomics">
        <title>Oil accumulation mechanisms of the oleaginous microalga Chlorella protothecoides revealed through its genome, transcriptomes, and proteomes.</title>
        <authorList>
            <person name="Gao C."/>
            <person name="Wang Y."/>
            <person name="Shen Y."/>
            <person name="Yan D."/>
            <person name="He X."/>
            <person name="Dai J."/>
            <person name="Wu Q."/>
        </authorList>
    </citation>
    <scope>NUCLEOTIDE SEQUENCE [LARGE SCALE GENOMIC DNA]</scope>
    <source>
        <strain evidence="5 7">0710</strain>
    </source>
</reference>
<keyword evidence="2" id="KW-0690">Ribosome biogenesis</keyword>
<keyword evidence="4" id="KW-0539">Nucleus</keyword>
<dbReference type="SUPFAM" id="SSF88723">
    <property type="entry name" value="PIN domain-like"/>
    <property type="match status" value="1"/>
</dbReference>
<keyword evidence="3" id="KW-0698">rRNA processing</keyword>
<dbReference type="GO" id="GO:0006364">
    <property type="term" value="P:rRNA processing"/>
    <property type="evidence" value="ECO:0007669"/>
    <property type="project" value="UniProtKB-KW"/>
</dbReference>
<evidence type="ECO:0000256" key="3">
    <source>
        <dbReference type="ARBA" id="ARBA00022552"/>
    </source>
</evidence>
<evidence type="ECO:0000256" key="1">
    <source>
        <dbReference type="ARBA" id="ARBA00004604"/>
    </source>
</evidence>